<accession>A0A154IQQ6</accession>
<comment type="caution">
    <text evidence="1">The sequence shown here is derived from an EMBL/GenBank/DDBJ whole genome shotgun (WGS) entry which is preliminary data.</text>
</comment>
<name>A0A154IQQ6_RHILE</name>
<proteinExistence type="predicted"/>
<evidence type="ECO:0000313" key="1">
    <source>
        <dbReference type="EMBL" id="KZB02939.1"/>
    </source>
</evidence>
<dbReference type="RefSeq" id="WP_062940063.1">
    <property type="nucleotide sequence ID" value="NZ_JBHZSX010000006.1"/>
</dbReference>
<protein>
    <submittedName>
        <fullName evidence="1">Uncharacterized protein</fullName>
    </submittedName>
</protein>
<organism evidence="1">
    <name type="scientific">Rhizobium leguminosarum</name>
    <dbReference type="NCBI Taxonomy" id="384"/>
    <lineage>
        <taxon>Bacteria</taxon>
        <taxon>Pseudomonadati</taxon>
        <taxon>Pseudomonadota</taxon>
        <taxon>Alphaproteobacteria</taxon>
        <taxon>Hyphomicrobiales</taxon>
        <taxon>Rhizobiaceae</taxon>
        <taxon>Rhizobium/Agrobacterium group</taxon>
        <taxon>Rhizobium</taxon>
    </lineage>
</organism>
<sequence length="107" mass="11504">MTADMFFLMRLMGIGKLSELTKCADAGIANAAAALWAELAAGRWKSEAEFGEYYPLATIDGAEARIPLGAGYHVDLMVNYHAEMMLIDYAGVAENAQSRRATKGKAA</sequence>
<reference evidence="1" key="1">
    <citation type="submission" date="2016-03" db="EMBL/GenBank/DDBJ databases">
        <title>Microsymbionts genomes from the relict species Vavilovia formosa.</title>
        <authorList>
            <person name="Chirak E."/>
            <person name="Kimeklis A."/>
            <person name="Kopat V."/>
            <person name="Andronov E."/>
        </authorList>
    </citation>
    <scope>NUCLEOTIDE SEQUENCE [LARGE SCALE GENOMIC DNA]</scope>
    <source>
        <strain evidence="1">Vaf12</strain>
    </source>
</reference>
<gene>
    <name evidence="1" type="ORF">A4A59_36290</name>
</gene>
<dbReference type="AlphaFoldDB" id="A0A154IQQ6"/>
<dbReference type="EMBL" id="LVYU01000022">
    <property type="protein sequence ID" value="KZB02939.1"/>
    <property type="molecule type" value="Genomic_DNA"/>
</dbReference>